<dbReference type="Proteomes" id="UP001172055">
    <property type="component" value="Unassembled WGS sequence"/>
</dbReference>
<comment type="caution">
    <text evidence="7">The sequence shown here is derived from an EMBL/GenBank/DDBJ whole genome shotgun (WGS) entry which is preliminary data.</text>
</comment>
<dbReference type="SUPFAM" id="SSF48179">
    <property type="entry name" value="6-phosphogluconate dehydrogenase C-terminal domain-like"/>
    <property type="match status" value="1"/>
</dbReference>
<reference evidence="7 8" key="1">
    <citation type="submission" date="2023-06" db="EMBL/GenBank/DDBJ databases">
        <title>Novel species in genus Planococcus.</title>
        <authorList>
            <person name="Ning S."/>
        </authorList>
    </citation>
    <scope>NUCLEOTIDE SEQUENCE [LARGE SCALE GENOMIC DNA]</scope>
    <source>
        <strain evidence="7 8">N028</strain>
    </source>
</reference>
<dbReference type="SUPFAM" id="SSF51735">
    <property type="entry name" value="NAD(P)-binding Rossmann-fold domains"/>
    <property type="match status" value="1"/>
</dbReference>
<evidence type="ECO:0000313" key="8">
    <source>
        <dbReference type="Proteomes" id="UP001172055"/>
    </source>
</evidence>
<dbReference type="GO" id="GO:0008677">
    <property type="term" value="F:2-dehydropantoate 2-reductase activity"/>
    <property type="evidence" value="ECO:0007669"/>
    <property type="project" value="UniProtKB-EC"/>
</dbReference>
<dbReference type="Gene3D" id="1.10.1040.10">
    <property type="entry name" value="N-(1-d-carboxylethyl)-l-norvaline Dehydrogenase, domain 2"/>
    <property type="match status" value="1"/>
</dbReference>
<gene>
    <name evidence="7" type="ORF">QWY14_12490</name>
</gene>
<keyword evidence="4" id="KW-0566">Pantothenate biosynthesis</keyword>
<dbReference type="Pfam" id="PF02558">
    <property type="entry name" value="ApbA"/>
    <property type="match status" value="1"/>
</dbReference>
<comment type="catalytic activity">
    <reaction evidence="4">
        <text>(R)-pantoate + NADP(+) = 2-dehydropantoate + NADPH + H(+)</text>
        <dbReference type="Rhea" id="RHEA:16233"/>
        <dbReference type="ChEBI" id="CHEBI:11561"/>
        <dbReference type="ChEBI" id="CHEBI:15378"/>
        <dbReference type="ChEBI" id="CHEBI:15980"/>
        <dbReference type="ChEBI" id="CHEBI:57783"/>
        <dbReference type="ChEBI" id="CHEBI:58349"/>
        <dbReference type="EC" id="1.1.1.169"/>
    </reaction>
</comment>
<organism evidence="7 8">
    <name type="scientific">Planococcus shixiaomingii</name>
    <dbReference type="NCBI Taxonomy" id="3058393"/>
    <lineage>
        <taxon>Bacteria</taxon>
        <taxon>Bacillati</taxon>
        <taxon>Bacillota</taxon>
        <taxon>Bacilli</taxon>
        <taxon>Bacillales</taxon>
        <taxon>Caryophanaceae</taxon>
        <taxon>Planococcus</taxon>
    </lineage>
</organism>
<feature type="domain" description="Ketopantoate reductase N-terminal" evidence="5">
    <location>
        <begin position="3"/>
        <end position="153"/>
    </location>
</feature>
<evidence type="ECO:0000259" key="6">
    <source>
        <dbReference type="Pfam" id="PF08546"/>
    </source>
</evidence>
<proteinExistence type="inferred from homology"/>
<keyword evidence="8" id="KW-1185">Reference proteome</keyword>
<dbReference type="InterPro" id="IPR013332">
    <property type="entry name" value="KPR_N"/>
</dbReference>
<dbReference type="InterPro" id="IPR051402">
    <property type="entry name" value="KPR-Related"/>
</dbReference>
<keyword evidence="3 4" id="KW-0560">Oxidoreductase</keyword>
<dbReference type="RefSeq" id="WP_301724172.1">
    <property type="nucleotide sequence ID" value="NZ_JAUJWV010000002.1"/>
</dbReference>
<evidence type="ECO:0000256" key="3">
    <source>
        <dbReference type="ARBA" id="ARBA00023002"/>
    </source>
</evidence>
<keyword evidence="2 4" id="KW-0521">NADP</keyword>
<name>A0ABT8N409_9BACL</name>
<dbReference type="InterPro" id="IPR036291">
    <property type="entry name" value="NAD(P)-bd_dom_sf"/>
</dbReference>
<evidence type="ECO:0000313" key="7">
    <source>
        <dbReference type="EMBL" id="MDN7242624.1"/>
    </source>
</evidence>
<dbReference type="EMBL" id="JAUJWV010000002">
    <property type="protein sequence ID" value="MDN7242624.1"/>
    <property type="molecule type" value="Genomic_DNA"/>
</dbReference>
<comment type="similarity">
    <text evidence="1 4">Belongs to the ketopantoate reductase family.</text>
</comment>
<protein>
    <recommendedName>
        <fullName evidence="4">2-dehydropantoate 2-reductase</fullName>
        <ecNumber evidence="4">1.1.1.169</ecNumber>
    </recommendedName>
    <alternativeName>
        <fullName evidence="4">Ketopantoate reductase</fullName>
    </alternativeName>
</protein>
<comment type="pathway">
    <text evidence="4">Cofactor biosynthesis; (R)-pantothenate biosynthesis; (R)-pantoate from 3-methyl-2-oxobutanoate: step 2/2.</text>
</comment>
<dbReference type="InterPro" id="IPR008927">
    <property type="entry name" value="6-PGluconate_DH-like_C_sf"/>
</dbReference>
<evidence type="ECO:0000259" key="5">
    <source>
        <dbReference type="Pfam" id="PF02558"/>
    </source>
</evidence>
<dbReference type="InterPro" id="IPR013328">
    <property type="entry name" value="6PGD_dom2"/>
</dbReference>
<evidence type="ECO:0000256" key="1">
    <source>
        <dbReference type="ARBA" id="ARBA00007870"/>
    </source>
</evidence>
<evidence type="ECO:0000256" key="4">
    <source>
        <dbReference type="RuleBase" id="RU362068"/>
    </source>
</evidence>
<feature type="domain" description="Ketopantoate reductase C-terminal" evidence="6">
    <location>
        <begin position="178"/>
        <end position="322"/>
    </location>
</feature>
<dbReference type="EC" id="1.1.1.169" evidence="4"/>
<accession>A0ABT8N409</accession>
<evidence type="ECO:0000256" key="2">
    <source>
        <dbReference type="ARBA" id="ARBA00022857"/>
    </source>
</evidence>
<comment type="function">
    <text evidence="4">Catalyzes the NADPH-dependent reduction of ketopantoate into pantoic acid.</text>
</comment>
<sequence>MAITIIGTGAIGGVLGAYLIRSGEAVVFCDIAADHVEKINSKGLTIEGPEETFTVHGKAYTPKQLIEKNDPLGLTFLCVKAHHTEQALAPFLPLLTENSQVVSLQNGLCERQISKLIGAKRTIGCFVNFSADYLEPGRILYGGVASLYLGELDGTITERILRLKEILQCWGPAQVTDNIWGYLWGKLSYAGLLYATALADETMAAVVRKKDLRDTLMELCSEILETADKEGVVPLGFDDWDPSLVYPREFRNAEKLDAQLEKLADRMAANKKTKSGIWRDLAVRKRKTEVDAQLVPILEIAESYGIQTPLLSALVSAIKEIETGKRQMSWNNLYELKKIYESLPEKAS</sequence>
<dbReference type="InterPro" id="IPR003710">
    <property type="entry name" value="ApbA"/>
</dbReference>
<dbReference type="Pfam" id="PF08546">
    <property type="entry name" value="ApbA_C"/>
    <property type="match status" value="1"/>
</dbReference>
<dbReference type="InterPro" id="IPR013752">
    <property type="entry name" value="KPA_reductase"/>
</dbReference>
<dbReference type="PANTHER" id="PTHR21708:SF26">
    <property type="entry name" value="2-DEHYDROPANTOATE 2-REDUCTASE"/>
    <property type="match status" value="1"/>
</dbReference>
<dbReference type="NCBIfam" id="TIGR00745">
    <property type="entry name" value="apbA_panE"/>
    <property type="match status" value="1"/>
</dbReference>
<dbReference type="Gene3D" id="3.40.50.720">
    <property type="entry name" value="NAD(P)-binding Rossmann-like Domain"/>
    <property type="match status" value="1"/>
</dbReference>
<dbReference type="PANTHER" id="PTHR21708">
    <property type="entry name" value="PROBABLE 2-DEHYDROPANTOATE 2-REDUCTASE"/>
    <property type="match status" value="1"/>
</dbReference>